<keyword evidence="2" id="KW-1185">Reference proteome</keyword>
<proteinExistence type="predicted"/>
<accession>A0ABW6PQT5</accession>
<dbReference type="RefSeq" id="WP_387701276.1">
    <property type="nucleotide sequence ID" value="NZ_JBIAMX010000010.1"/>
</dbReference>
<sequence length="212" mass="22577">MSADTVTTAQLIWNSLTESGSEPAIRRQNGNPDQYEVLTGVDAPAEVAALWSVLGGRDILGMNLEGARSAGRLCAARADEAESSRPGTPYPVLDGSADGAVRMVWWDRGWCPLTATADSAIAVDTHPGVTGRVGQVIYCDFEVYSDREAVWDCVADFLGDLLVVVSSESLAVEDGFARIPNPEGWDMSVLVAVLEVGRARRDGRPVPLLSTA</sequence>
<evidence type="ECO:0000313" key="1">
    <source>
        <dbReference type="EMBL" id="MFF0544774.1"/>
    </source>
</evidence>
<evidence type="ECO:0000313" key="2">
    <source>
        <dbReference type="Proteomes" id="UP001601444"/>
    </source>
</evidence>
<dbReference type="Proteomes" id="UP001601444">
    <property type="component" value="Unassembled WGS sequence"/>
</dbReference>
<evidence type="ECO:0008006" key="3">
    <source>
        <dbReference type="Google" id="ProtNLM"/>
    </source>
</evidence>
<organism evidence="1 2">
    <name type="scientific">Nocardia thailandica</name>
    <dbReference type="NCBI Taxonomy" id="257275"/>
    <lineage>
        <taxon>Bacteria</taxon>
        <taxon>Bacillati</taxon>
        <taxon>Actinomycetota</taxon>
        <taxon>Actinomycetes</taxon>
        <taxon>Mycobacteriales</taxon>
        <taxon>Nocardiaceae</taxon>
        <taxon>Nocardia</taxon>
    </lineage>
</organism>
<gene>
    <name evidence="1" type="ORF">ACFYTF_18250</name>
</gene>
<dbReference type="EMBL" id="JBIAMX010000010">
    <property type="protein sequence ID" value="MFF0544774.1"/>
    <property type="molecule type" value="Genomic_DNA"/>
</dbReference>
<protein>
    <recommendedName>
        <fullName evidence="3">Knr4/Smi1-like domain-containing protein</fullName>
    </recommendedName>
</protein>
<name>A0ABW6PQT5_9NOCA</name>
<comment type="caution">
    <text evidence="1">The sequence shown here is derived from an EMBL/GenBank/DDBJ whole genome shotgun (WGS) entry which is preliminary data.</text>
</comment>
<reference evidence="1 2" key="1">
    <citation type="submission" date="2024-10" db="EMBL/GenBank/DDBJ databases">
        <title>The Natural Products Discovery Center: Release of the First 8490 Sequenced Strains for Exploring Actinobacteria Biosynthetic Diversity.</title>
        <authorList>
            <person name="Kalkreuter E."/>
            <person name="Kautsar S.A."/>
            <person name="Yang D."/>
            <person name="Bader C.D."/>
            <person name="Teijaro C.N."/>
            <person name="Fluegel L."/>
            <person name="Davis C.M."/>
            <person name="Simpson J.R."/>
            <person name="Lauterbach L."/>
            <person name="Steele A.D."/>
            <person name="Gui C."/>
            <person name="Meng S."/>
            <person name="Li G."/>
            <person name="Viehrig K."/>
            <person name="Ye F."/>
            <person name="Su P."/>
            <person name="Kiefer A.F."/>
            <person name="Nichols A."/>
            <person name="Cepeda A.J."/>
            <person name="Yan W."/>
            <person name="Fan B."/>
            <person name="Jiang Y."/>
            <person name="Adhikari A."/>
            <person name="Zheng C.-J."/>
            <person name="Schuster L."/>
            <person name="Cowan T.M."/>
            <person name="Smanski M.J."/>
            <person name="Chevrette M.G."/>
            <person name="De Carvalho L.P.S."/>
            <person name="Shen B."/>
        </authorList>
    </citation>
    <scope>NUCLEOTIDE SEQUENCE [LARGE SCALE GENOMIC DNA]</scope>
    <source>
        <strain evidence="1 2">NPDC004045</strain>
    </source>
</reference>